<sequence>MAPPLAIKTPSPSNFLTYCITRTSHSPPSSSEKDILIICSTRTTFLREILTDLHVPLDTNNIKDEGNEESQDQLTASQQLVLHTPISALLTTDSISVVYCPTIHHLRAFFASPSNLNTISSNSASTAASASNNSPKDYNDGNKNGSGGGYIAIHGLLLLHAISTEWSAQGLSRSLATIIAAVSSSTQTPRELVISLPGSDSVFGIDAKLPLVNSRMMNKNNKNLIMKKKKKKERAFYGGEGFEDDESGFGGTIDHGDEEGDEEEEEEDMRFIGTVRDVVQRWFKVVEMDEIMDDAEEDMLV</sequence>
<protein>
    <submittedName>
        <fullName evidence="2">Uncharacterized protein</fullName>
    </submittedName>
</protein>
<feature type="compositionally biased region" description="Acidic residues" evidence="1">
    <location>
        <begin position="256"/>
        <end position="268"/>
    </location>
</feature>
<reference evidence="2 3" key="1">
    <citation type="submission" date="2019-10" db="EMBL/GenBank/DDBJ databases">
        <authorList>
            <person name="Palmer J.M."/>
        </authorList>
    </citation>
    <scope>NUCLEOTIDE SEQUENCE [LARGE SCALE GENOMIC DNA]</scope>
    <source>
        <strain evidence="2 3">TWF730</strain>
    </source>
</reference>
<organism evidence="2 3">
    <name type="scientific">Orbilia blumenaviensis</name>
    <dbReference type="NCBI Taxonomy" id="1796055"/>
    <lineage>
        <taxon>Eukaryota</taxon>
        <taxon>Fungi</taxon>
        <taxon>Dikarya</taxon>
        <taxon>Ascomycota</taxon>
        <taxon>Pezizomycotina</taxon>
        <taxon>Orbiliomycetes</taxon>
        <taxon>Orbiliales</taxon>
        <taxon>Orbiliaceae</taxon>
        <taxon>Orbilia</taxon>
    </lineage>
</organism>
<feature type="compositionally biased region" description="Low complexity" evidence="1">
    <location>
        <begin position="121"/>
        <end position="134"/>
    </location>
</feature>
<proteinExistence type="predicted"/>
<evidence type="ECO:0000256" key="1">
    <source>
        <dbReference type="SAM" id="MobiDB-lite"/>
    </source>
</evidence>
<feature type="region of interest" description="Disordered" evidence="1">
    <location>
        <begin position="244"/>
        <end position="269"/>
    </location>
</feature>
<dbReference type="AlphaFoldDB" id="A0AAV9VNV1"/>
<feature type="region of interest" description="Disordered" evidence="1">
    <location>
        <begin position="121"/>
        <end position="141"/>
    </location>
</feature>
<dbReference type="EMBL" id="JAVHNS010000001">
    <property type="protein sequence ID" value="KAK6363392.1"/>
    <property type="molecule type" value="Genomic_DNA"/>
</dbReference>
<dbReference type="Proteomes" id="UP001373714">
    <property type="component" value="Unassembled WGS sequence"/>
</dbReference>
<comment type="caution">
    <text evidence="2">The sequence shown here is derived from an EMBL/GenBank/DDBJ whole genome shotgun (WGS) entry which is preliminary data.</text>
</comment>
<accession>A0AAV9VNV1</accession>
<evidence type="ECO:0000313" key="3">
    <source>
        <dbReference type="Proteomes" id="UP001373714"/>
    </source>
</evidence>
<gene>
    <name evidence="2" type="ORF">TWF730_000824</name>
</gene>
<name>A0AAV9VNV1_9PEZI</name>
<keyword evidence="3" id="KW-1185">Reference proteome</keyword>
<evidence type="ECO:0000313" key="2">
    <source>
        <dbReference type="EMBL" id="KAK6363392.1"/>
    </source>
</evidence>